<keyword evidence="4 5" id="KW-0472">Membrane</keyword>
<dbReference type="GO" id="GO:0008168">
    <property type="term" value="F:methyltransferase activity"/>
    <property type="evidence" value="ECO:0007669"/>
    <property type="project" value="UniProtKB-KW"/>
</dbReference>
<gene>
    <name evidence="6" type="ORF">GGQ59_000563</name>
</gene>
<dbReference type="RefSeq" id="WP_183815627.1">
    <property type="nucleotide sequence ID" value="NZ_JACHOB010000001.1"/>
</dbReference>
<comment type="caution">
    <text evidence="6">The sequence shown here is derived from an EMBL/GenBank/DDBJ whole genome shotgun (WGS) entry which is preliminary data.</text>
</comment>
<feature type="transmembrane region" description="Helical" evidence="5">
    <location>
        <begin position="85"/>
        <end position="118"/>
    </location>
</feature>
<dbReference type="GO" id="GO:0012505">
    <property type="term" value="C:endomembrane system"/>
    <property type="evidence" value="ECO:0007669"/>
    <property type="project" value="UniProtKB-SubCell"/>
</dbReference>
<evidence type="ECO:0000256" key="4">
    <source>
        <dbReference type="ARBA" id="ARBA00023136"/>
    </source>
</evidence>
<evidence type="ECO:0000256" key="1">
    <source>
        <dbReference type="ARBA" id="ARBA00004127"/>
    </source>
</evidence>
<dbReference type="AlphaFoldDB" id="A0A840I1A8"/>
<accession>A0A840I1A8</accession>
<comment type="subcellular location">
    <subcellularLocation>
        <location evidence="1">Endomembrane system</location>
        <topology evidence="1">Multi-pass membrane protein</topology>
    </subcellularLocation>
</comment>
<dbReference type="Proteomes" id="UP000563524">
    <property type="component" value="Unassembled WGS sequence"/>
</dbReference>
<dbReference type="EMBL" id="JACHOB010000001">
    <property type="protein sequence ID" value="MBB4658063.1"/>
    <property type="molecule type" value="Genomic_DNA"/>
</dbReference>
<name>A0A840I1A8_9PROT</name>
<evidence type="ECO:0000313" key="7">
    <source>
        <dbReference type="Proteomes" id="UP000563524"/>
    </source>
</evidence>
<keyword evidence="2 5" id="KW-0812">Transmembrane</keyword>
<dbReference type="Gene3D" id="1.20.120.1630">
    <property type="match status" value="1"/>
</dbReference>
<dbReference type="InterPro" id="IPR007318">
    <property type="entry name" value="Phopholipid_MeTrfase"/>
</dbReference>
<dbReference type="PANTHER" id="PTHR43847">
    <property type="entry name" value="BLL3993 PROTEIN"/>
    <property type="match status" value="1"/>
</dbReference>
<evidence type="ECO:0000256" key="3">
    <source>
        <dbReference type="ARBA" id="ARBA00022989"/>
    </source>
</evidence>
<keyword evidence="3 5" id="KW-1133">Transmembrane helix</keyword>
<organism evidence="6 7">
    <name type="scientific">Parvularcula dongshanensis</name>
    <dbReference type="NCBI Taxonomy" id="1173995"/>
    <lineage>
        <taxon>Bacteria</taxon>
        <taxon>Pseudomonadati</taxon>
        <taxon>Pseudomonadota</taxon>
        <taxon>Alphaproteobacteria</taxon>
        <taxon>Parvularculales</taxon>
        <taxon>Parvularculaceae</taxon>
        <taxon>Parvularcula</taxon>
    </lineage>
</organism>
<feature type="transmembrane region" description="Helical" evidence="5">
    <location>
        <begin position="32"/>
        <end position="54"/>
    </location>
</feature>
<keyword evidence="7" id="KW-1185">Reference proteome</keyword>
<keyword evidence="6" id="KW-0808">Transferase</keyword>
<keyword evidence="6" id="KW-0489">Methyltransferase</keyword>
<dbReference type="PANTHER" id="PTHR43847:SF1">
    <property type="entry name" value="BLL3993 PROTEIN"/>
    <property type="match status" value="1"/>
</dbReference>
<proteinExistence type="predicted"/>
<evidence type="ECO:0000256" key="5">
    <source>
        <dbReference type="SAM" id="Phobius"/>
    </source>
</evidence>
<dbReference type="InterPro" id="IPR052527">
    <property type="entry name" value="Metal_cation-efflux_comp"/>
</dbReference>
<sequence length="149" mass="16133">MRLRVPPLVWFVLFGGLIAVSALVPGLQLAPLPWFGLTFAILGLGLAGGAVADFQRRKTTVDPRAPGRATALLTRGVFRLTRNPIYVGMALCLFGLALALGTVLGLFLTLGFIAALTAWQIRPEEKALRSLFGPDYDDYAAKVPRWLLV</sequence>
<evidence type="ECO:0000313" key="6">
    <source>
        <dbReference type="EMBL" id="MBB4658063.1"/>
    </source>
</evidence>
<dbReference type="GO" id="GO:0032259">
    <property type="term" value="P:methylation"/>
    <property type="evidence" value="ECO:0007669"/>
    <property type="project" value="UniProtKB-KW"/>
</dbReference>
<dbReference type="Pfam" id="PF04191">
    <property type="entry name" value="PEMT"/>
    <property type="match status" value="1"/>
</dbReference>
<evidence type="ECO:0000256" key="2">
    <source>
        <dbReference type="ARBA" id="ARBA00022692"/>
    </source>
</evidence>
<reference evidence="6 7" key="1">
    <citation type="submission" date="2020-08" db="EMBL/GenBank/DDBJ databases">
        <title>Genomic Encyclopedia of Type Strains, Phase IV (KMG-IV): sequencing the most valuable type-strain genomes for metagenomic binning, comparative biology and taxonomic classification.</title>
        <authorList>
            <person name="Goeker M."/>
        </authorList>
    </citation>
    <scope>NUCLEOTIDE SEQUENCE [LARGE SCALE GENOMIC DNA]</scope>
    <source>
        <strain evidence="6 7">DSM 102850</strain>
    </source>
</reference>
<protein>
    <submittedName>
        <fullName evidence="6">Protein-S-isoprenylcysteine O-methyltransferase Ste14</fullName>
    </submittedName>
</protein>